<comment type="caution">
    <text evidence="3">The sequence shown here is derived from an EMBL/GenBank/DDBJ whole genome shotgun (WGS) entry which is preliminary data.</text>
</comment>
<evidence type="ECO:0000313" key="3">
    <source>
        <dbReference type="EMBL" id="TWJ00677.1"/>
    </source>
</evidence>
<dbReference type="InterPro" id="IPR001466">
    <property type="entry name" value="Beta-lactam-related"/>
</dbReference>
<protein>
    <submittedName>
        <fullName evidence="3">CubicO group peptidase (Beta-lactamase class C family)</fullName>
    </submittedName>
</protein>
<feature type="domain" description="Beta-lactamase-related" evidence="2">
    <location>
        <begin position="252"/>
        <end position="528"/>
    </location>
</feature>
<keyword evidence="1" id="KW-0732">Signal</keyword>
<dbReference type="InterPro" id="IPR012338">
    <property type="entry name" value="Beta-lactam/transpept-like"/>
</dbReference>
<accession>A0A562U5S2</accession>
<proteinExistence type="predicted"/>
<organism evidence="3 4">
    <name type="scientific">Mucilaginibacter frigoritolerans</name>
    <dbReference type="NCBI Taxonomy" id="652788"/>
    <lineage>
        <taxon>Bacteria</taxon>
        <taxon>Pseudomonadati</taxon>
        <taxon>Bacteroidota</taxon>
        <taxon>Sphingobacteriia</taxon>
        <taxon>Sphingobacteriales</taxon>
        <taxon>Sphingobacteriaceae</taxon>
        <taxon>Mucilaginibacter</taxon>
    </lineage>
</organism>
<feature type="signal peptide" evidence="1">
    <location>
        <begin position="1"/>
        <end position="19"/>
    </location>
</feature>
<dbReference type="PANTHER" id="PTHR43283">
    <property type="entry name" value="BETA-LACTAMASE-RELATED"/>
    <property type="match status" value="1"/>
</dbReference>
<gene>
    <name evidence="3" type="ORF">JN11_01933</name>
</gene>
<dbReference type="Proteomes" id="UP000317010">
    <property type="component" value="Unassembled WGS sequence"/>
</dbReference>
<evidence type="ECO:0000259" key="2">
    <source>
        <dbReference type="Pfam" id="PF00144"/>
    </source>
</evidence>
<name>A0A562U5S2_9SPHI</name>
<dbReference type="Pfam" id="PF00144">
    <property type="entry name" value="Beta-lactamase"/>
    <property type="match status" value="1"/>
</dbReference>
<keyword evidence="4" id="KW-1185">Reference proteome</keyword>
<dbReference type="PANTHER" id="PTHR43283:SF7">
    <property type="entry name" value="BETA-LACTAMASE-RELATED DOMAIN-CONTAINING PROTEIN"/>
    <property type="match status" value="1"/>
</dbReference>
<reference evidence="3 4" key="1">
    <citation type="submission" date="2019-07" db="EMBL/GenBank/DDBJ databases">
        <title>Genomic Encyclopedia of Archaeal and Bacterial Type Strains, Phase II (KMG-II): from individual species to whole genera.</title>
        <authorList>
            <person name="Goeker M."/>
        </authorList>
    </citation>
    <scope>NUCLEOTIDE SEQUENCE [LARGE SCALE GENOMIC DNA]</scope>
    <source>
        <strain evidence="3 4">ATCC BAA-1854</strain>
    </source>
</reference>
<dbReference type="Gene3D" id="3.40.710.10">
    <property type="entry name" value="DD-peptidase/beta-lactamase superfamily"/>
    <property type="match status" value="1"/>
</dbReference>
<evidence type="ECO:0000313" key="4">
    <source>
        <dbReference type="Proteomes" id="UP000317010"/>
    </source>
</evidence>
<dbReference type="EMBL" id="VLLI01000005">
    <property type="protein sequence ID" value="TWJ00677.1"/>
    <property type="molecule type" value="Genomic_DNA"/>
</dbReference>
<dbReference type="SUPFAM" id="SSF56601">
    <property type="entry name" value="beta-lactamase/transpeptidase-like"/>
    <property type="match status" value="1"/>
</dbReference>
<sequence length="552" mass="62447">MRHYYFLVLLMTCSLQLSAQQNDIVKTQGITSALHQNNIGQIIFTEKAITAAELKKTDFLSAYTLTNKSNLFITVFMGNSLTNYMHQLAPELNADSLVKIGCYQFSLFIDDHLVYSSNLHPGAPYGSIKNFETIISKPLINYQAENTLWTQSFWGRFMHFGGDSALTEGKHLLRMEIRPYVQLATLKVGNLIAKGELNITVNRKPKIDLAKINLNPVKAYDGFPVSTEKLDSNKIKELKAYIDAAVFKNISSVVVIKNGKLLVEEYFNGEGRDTLHDPRSVGKSFASAITGIAMGEGYLKSEDQTLKEFYDLKSFDHYSPLKEEVSIKNLLTMSSVFDGNDDIDASPGNEENMYPTDNWVKFALSVPVSLTRPKDEWHYFTAGVILLGDILNKTVPGGLDKYADEKLFKPLNIRDYKWQYTPQHVPNTAGGIRLKALDFAKFGQLYKNDGKWNSKQVIPKFWIEKTFTKYKALPGRNGEYYGYLFWNKKYVVKNKAYETFYCAGNGGNSIFVFKDQPLVIVITATAYGAPYAHPQVDQMMERYILPAVIDTN</sequence>
<feature type="chain" id="PRO_5022244947" evidence="1">
    <location>
        <begin position="20"/>
        <end position="552"/>
    </location>
</feature>
<dbReference type="InterPro" id="IPR050789">
    <property type="entry name" value="Diverse_Enzym_Activities"/>
</dbReference>
<dbReference type="AlphaFoldDB" id="A0A562U5S2"/>
<dbReference type="OrthoDB" id="9773047at2"/>
<evidence type="ECO:0000256" key="1">
    <source>
        <dbReference type="SAM" id="SignalP"/>
    </source>
</evidence>